<gene>
    <name evidence="1" type="ORF">GTOL_11071</name>
</gene>
<keyword evidence="2" id="KW-1185">Reference proteome</keyword>
<dbReference type="AlphaFoldDB" id="A0A916J1Y7"/>
<dbReference type="Proteomes" id="UP000742786">
    <property type="component" value="Unassembled WGS sequence"/>
</dbReference>
<name>A0A916J1Y7_9PROT</name>
<sequence length="102" mass="11434">MGESIGRVRGYDRRAGMECSESAGRLQLSKIMSTGTQATAESTALKERAKRLESNWQSMIRITHDFFHAWRKAVADTHGEPAAREMELLFWKTLASARASCT</sequence>
<protein>
    <submittedName>
        <fullName evidence="1">Uncharacterized protein</fullName>
    </submittedName>
</protein>
<reference evidence="1" key="1">
    <citation type="submission" date="2021-04" db="EMBL/GenBank/DDBJ databases">
        <authorList>
            <person name="Hornung B."/>
        </authorList>
    </citation>
    <scope>NUCLEOTIDE SEQUENCE</scope>
    <source>
        <strain evidence="1">G5G6</strain>
    </source>
</reference>
<proteinExistence type="predicted"/>
<accession>A0A916J1Y7</accession>
<comment type="caution">
    <text evidence="1">The sequence shown here is derived from an EMBL/GenBank/DDBJ whole genome shotgun (WGS) entry which is preliminary data.</text>
</comment>
<evidence type="ECO:0000313" key="2">
    <source>
        <dbReference type="Proteomes" id="UP000742786"/>
    </source>
</evidence>
<dbReference type="EMBL" id="CAJQUM010000001">
    <property type="protein sequence ID" value="CAG4883189.1"/>
    <property type="molecule type" value="Genomic_DNA"/>
</dbReference>
<organism evidence="1 2">
    <name type="scientific">Georgfuchsia toluolica</name>
    <dbReference type="NCBI Taxonomy" id="424218"/>
    <lineage>
        <taxon>Bacteria</taxon>
        <taxon>Pseudomonadati</taxon>
        <taxon>Pseudomonadota</taxon>
        <taxon>Betaproteobacteria</taxon>
        <taxon>Nitrosomonadales</taxon>
        <taxon>Sterolibacteriaceae</taxon>
        <taxon>Georgfuchsia</taxon>
    </lineage>
</organism>
<evidence type="ECO:0000313" key="1">
    <source>
        <dbReference type="EMBL" id="CAG4883189.1"/>
    </source>
</evidence>